<organism evidence="1 2">
    <name type="scientific">Anaerocolumna cellulosilytica</name>
    <dbReference type="NCBI Taxonomy" id="433286"/>
    <lineage>
        <taxon>Bacteria</taxon>
        <taxon>Bacillati</taxon>
        <taxon>Bacillota</taxon>
        <taxon>Clostridia</taxon>
        <taxon>Lachnospirales</taxon>
        <taxon>Lachnospiraceae</taxon>
        <taxon>Anaerocolumna</taxon>
    </lineage>
</organism>
<evidence type="ECO:0000313" key="1">
    <source>
        <dbReference type="EMBL" id="BCJ94240.1"/>
    </source>
</evidence>
<reference evidence="1 2" key="1">
    <citation type="journal article" date="2016" name="Int. J. Syst. Evol. Microbiol.">
        <title>Descriptions of Anaerotaenia torta gen. nov., sp. nov. and Anaerocolumna cellulosilytica gen. nov., sp. nov. isolated from a methanogenic reactor of cattle waste.</title>
        <authorList>
            <person name="Uek A."/>
            <person name="Ohtaki Y."/>
            <person name="Kaku N."/>
            <person name="Ueki K."/>
        </authorList>
    </citation>
    <scope>NUCLEOTIDE SEQUENCE [LARGE SCALE GENOMIC DNA]</scope>
    <source>
        <strain evidence="1 2">SN021</strain>
    </source>
</reference>
<dbReference type="RefSeq" id="WP_184091218.1">
    <property type="nucleotide sequence ID" value="NZ_AP023367.1"/>
</dbReference>
<dbReference type="AlphaFoldDB" id="A0A6S6R4B6"/>
<dbReference type="InterPro" id="IPR014719">
    <property type="entry name" value="Ribosomal_bL12_C/ClpS-like"/>
</dbReference>
<evidence type="ECO:0000313" key="2">
    <source>
        <dbReference type="Proteomes" id="UP000515561"/>
    </source>
</evidence>
<sequence>MKKNLRVLFMFTVGAIILFLLIFAFPIVMTAIFFTPYVKSALILLIFISIVLKNKLSWKNSVVFVVGIFSLVGMLMDTAGNPIYNKPLAVIVSSVGELNIESKTYNYAPGEYSITDYISIIKSEGEVVNLHIILLYLYRFVQYIILYSIVATLLGLLVRRMPDNKIPLVPVVEEVTPELNQRIQEEKRRREEEKKNRLTLSVEVKDTVIQLKKTENSIKAIKVIREHTDVSLAEAKKLLDELED</sequence>
<dbReference type="KEGG" id="acel:acsn021_18090"/>
<accession>A0A6S6R4B6</accession>
<dbReference type="Proteomes" id="UP000515561">
    <property type="component" value="Chromosome"/>
</dbReference>
<name>A0A6S6R4B6_9FIRM</name>
<dbReference type="EMBL" id="AP023367">
    <property type="protein sequence ID" value="BCJ94240.1"/>
    <property type="molecule type" value="Genomic_DNA"/>
</dbReference>
<proteinExistence type="predicted"/>
<dbReference type="Gene3D" id="3.30.1390.10">
    <property type="match status" value="1"/>
</dbReference>
<gene>
    <name evidence="1" type="ORF">acsn021_18090</name>
</gene>
<protein>
    <submittedName>
        <fullName evidence="1">Uncharacterized protein</fullName>
    </submittedName>
</protein>
<keyword evidence="2" id="KW-1185">Reference proteome</keyword>